<proteinExistence type="inferred from homology"/>
<dbReference type="InterPro" id="IPR028082">
    <property type="entry name" value="Peripla_BP_I"/>
</dbReference>
<gene>
    <name evidence="7" type="ORF">E2K98_21180</name>
    <name evidence="6" type="ORF">RCG21_22540</name>
</gene>
<accession>A0A4R5VN00</accession>
<organism evidence="7 8">
    <name type="scientific">Bacillus salipaludis</name>
    <dbReference type="NCBI Taxonomy" id="2547811"/>
    <lineage>
        <taxon>Bacteria</taxon>
        <taxon>Bacillati</taxon>
        <taxon>Bacillota</taxon>
        <taxon>Bacilli</taxon>
        <taxon>Bacillales</taxon>
        <taxon>Bacillaceae</taxon>
        <taxon>Bacillus</taxon>
    </lineage>
</organism>
<evidence type="ECO:0000313" key="9">
    <source>
        <dbReference type="Proteomes" id="UP001178888"/>
    </source>
</evidence>
<dbReference type="PRINTS" id="PR00337">
    <property type="entry name" value="LEUILEVALBP"/>
</dbReference>
<dbReference type="GO" id="GO:0006865">
    <property type="term" value="P:amino acid transport"/>
    <property type="evidence" value="ECO:0007669"/>
    <property type="project" value="UniProtKB-KW"/>
</dbReference>
<evidence type="ECO:0000259" key="5">
    <source>
        <dbReference type="Pfam" id="PF13458"/>
    </source>
</evidence>
<dbReference type="PROSITE" id="PS51257">
    <property type="entry name" value="PROKAR_LIPOPROTEIN"/>
    <property type="match status" value="1"/>
</dbReference>
<evidence type="ECO:0000313" key="8">
    <source>
        <dbReference type="Proteomes" id="UP000295132"/>
    </source>
</evidence>
<dbReference type="InterPro" id="IPR028081">
    <property type="entry name" value="Leu-bd"/>
</dbReference>
<dbReference type="RefSeq" id="WP_133337682.1">
    <property type="nucleotide sequence ID" value="NZ_JAVGVR010000001.1"/>
</dbReference>
<dbReference type="AlphaFoldDB" id="A0A4R5VN00"/>
<evidence type="ECO:0000256" key="4">
    <source>
        <dbReference type="ARBA" id="ARBA00022970"/>
    </source>
</evidence>
<dbReference type="EMBL" id="JAVGVR010000001">
    <property type="protein sequence ID" value="MDQ6599077.1"/>
    <property type="molecule type" value="Genomic_DNA"/>
</dbReference>
<dbReference type="SUPFAM" id="SSF53822">
    <property type="entry name" value="Periplasmic binding protein-like I"/>
    <property type="match status" value="1"/>
</dbReference>
<dbReference type="EMBL" id="SMYO01000011">
    <property type="protein sequence ID" value="TDK58731.1"/>
    <property type="molecule type" value="Genomic_DNA"/>
</dbReference>
<sequence length="386" mass="40811">MKIPKKLVITAGTLLLGLSLVGCGKSSEVAGGSNEKSNVIKIGVPAPLSGQSAKMGSDIVNAAKLAASELNEKGGVIGKKIKIVPIDDACDAQVATQAANKLVTSNVDAVVGHYCSSAALPAETVYNENGIPFITPSSSNPQLTEQGFTNVFRMIGRDDQQGKFMADYLVNVKHKKNIAILHDNTTYTKGLATEAKTGVEKLGGKVAFFEAVTPGEKDFSVIISKLKPLKPDAIYWTGFYAEGGLLIKQAKELGLNVLFAAGDGNNDTTLMKIAGPASEGVIVSTAPTTEFLNNAGAGDFVTKYKEAYSEDAGPFSSYTYDGVNIIAEAIKEAKSQDRKKIIDTIHGLKDFQGVTGTINFDDKGDRKGISYITTQVQDGKFVATQN</sequence>
<protein>
    <submittedName>
        <fullName evidence="7">Branched-chain amino acid ABC transporter substrate-binding protein</fullName>
    </submittedName>
</protein>
<dbReference type="Proteomes" id="UP001178888">
    <property type="component" value="Unassembled WGS sequence"/>
</dbReference>
<feature type="domain" description="Leucine-binding protein" evidence="5">
    <location>
        <begin position="40"/>
        <end position="379"/>
    </location>
</feature>
<reference evidence="6" key="2">
    <citation type="submission" date="2023-08" db="EMBL/GenBank/DDBJ databases">
        <title>Nitrogen cycling bacteria in agricultural field soils.</title>
        <authorList>
            <person name="Jang J."/>
        </authorList>
    </citation>
    <scope>NUCLEOTIDE SEQUENCE</scope>
    <source>
        <strain evidence="6">PS3-36</strain>
    </source>
</reference>
<keyword evidence="9" id="KW-1185">Reference proteome</keyword>
<dbReference type="Proteomes" id="UP000295132">
    <property type="component" value="Unassembled WGS sequence"/>
</dbReference>
<dbReference type="CDD" id="cd06342">
    <property type="entry name" value="PBP1_ABC_LIVBP-like"/>
    <property type="match status" value="1"/>
</dbReference>
<keyword evidence="3" id="KW-0732">Signal</keyword>
<reference evidence="7 8" key="1">
    <citation type="submission" date="2019-03" db="EMBL/GenBank/DDBJ databases">
        <title>Bacillus niacini sp. nov. a Nicotinate-Metabolizing Mesophile Isolated from Soil.</title>
        <authorList>
            <person name="Zhang G."/>
        </authorList>
    </citation>
    <scope>NUCLEOTIDE SEQUENCE [LARGE SCALE GENOMIC DNA]</scope>
    <source>
        <strain evidence="7 8">WN066</strain>
    </source>
</reference>
<dbReference type="PANTHER" id="PTHR47151:SF2">
    <property type="entry name" value="AMINO ACID BINDING PROTEIN"/>
    <property type="match status" value="1"/>
</dbReference>
<name>A0A4R5VN00_9BACI</name>
<dbReference type="Pfam" id="PF13458">
    <property type="entry name" value="Peripla_BP_6"/>
    <property type="match status" value="1"/>
</dbReference>
<dbReference type="InterPro" id="IPR000709">
    <property type="entry name" value="Leu_Ile_Val-bd"/>
</dbReference>
<evidence type="ECO:0000256" key="2">
    <source>
        <dbReference type="ARBA" id="ARBA00022448"/>
    </source>
</evidence>
<evidence type="ECO:0000256" key="3">
    <source>
        <dbReference type="ARBA" id="ARBA00022729"/>
    </source>
</evidence>
<comment type="caution">
    <text evidence="7">The sequence shown here is derived from an EMBL/GenBank/DDBJ whole genome shotgun (WGS) entry which is preliminary data.</text>
</comment>
<evidence type="ECO:0000313" key="6">
    <source>
        <dbReference type="EMBL" id="MDQ6599077.1"/>
    </source>
</evidence>
<comment type="similarity">
    <text evidence="1">Belongs to the leucine-binding protein family.</text>
</comment>
<keyword evidence="2" id="KW-0813">Transport</keyword>
<evidence type="ECO:0000256" key="1">
    <source>
        <dbReference type="ARBA" id="ARBA00010062"/>
    </source>
</evidence>
<dbReference type="Gene3D" id="3.40.50.2300">
    <property type="match status" value="2"/>
</dbReference>
<dbReference type="PANTHER" id="PTHR47151">
    <property type="entry name" value="LEU/ILE/VAL-BINDING ABC TRANSPORTER SUBUNIT"/>
    <property type="match status" value="1"/>
</dbReference>
<keyword evidence="4" id="KW-0029">Amino-acid transport</keyword>
<evidence type="ECO:0000313" key="7">
    <source>
        <dbReference type="EMBL" id="TDK58731.1"/>
    </source>
</evidence>